<feature type="transmembrane region" description="Helical" evidence="1">
    <location>
        <begin position="107"/>
        <end position="132"/>
    </location>
</feature>
<gene>
    <name evidence="2" type="ORF">SAMN05443248_7487</name>
</gene>
<dbReference type="Pfam" id="PF11750">
    <property type="entry name" value="DUF3307"/>
    <property type="match status" value="1"/>
</dbReference>
<dbReference type="AlphaFoldDB" id="A0A1M5XP87"/>
<dbReference type="InterPro" id="IPR021737">
    <property type="entry name" value="Phage_phiKZ_Orf197"/>
</dbReference>
<dbReference type="OrthoDB" id="558011at2"/>
<keyword evidence="1" id="KW-0472">Membrane</keyword>
<feature type="transmembrane region" description="Helical" evidence="1">
    <location>
        <begin position="6"/>
        <end position="28"/>
    </location>
</feature>
<dbReference type="Proteomes" id="UP000189796">
    <property type="component" value="Chromosome I"/>
</dbReference>
<sequence length="134" mass="14936">MLFPTLSSSVPVGALVGWMLLLTAKHVVADFFLQNSWMAHGKDQKTGWALPLLVHCLIHLAVAMVLILIVAPRFWFVALIDFAIHITVDRAKGFCVSNFGVTPEHQWFWWLIGIDQALHHLTGFALSIFMAANG</sequence>
<accession>A0A1M5XP87</accession>
<evidence type="ECO:0000256" key="1">
    <source>
        <dbReference type="SAM" id="Phobius"/>
    </source>
</evidence>
<name>A0A1M5XP87_9BRAD</name>
<organism evidence="2 3">
    <name type="scientific">Bradyrhizobium erythrophlei</name>
    <dbReference type="NCBI Taxonomy" id="1437360"/>
    <lineage>
        <taxon>Bacteria</taxon>
        <taxon>Pseudomonadati</taxon>
        <taxon>Pseudomonadota</taxon>
        <taxon>Alphaproteobacteria</taxon>
        <taxon>Hyphomicrobiales</taxon>
        <taxon>Nitrobacteraceae</taxon>
        <taxon>Bradyrhizobium</taxon>
    </lineage>
</organism>
<evidence type="ECO:0000313" key="2">
    <source>
        <dbReference type="EMBL" id="SHI01364.1"/>
    </source>
</evidence>
<dbReference type="EMBL" id="LT670817">
    <property type="protein sequence ID" value="SHI01364.1"/>
    <property type="molecule type" value="Genomic_DNA"/>
</dbReference>
<evidence type="ECO:0008006" key="4">
    <source>
        <dbReference type="Google" id="ProtNLM"/>
    </source>
</evidence>
<keyword evidence="1" id="KW-0812">Transmembrane</keyword>
<protein>
    <recommendedName>
        <fullName evidence="4">DUF3307 domain-containing protein</fullName>
    </recommendedName>
</protein>
<proteinExistence type="predicted"/>
<feature type="transmembrane region" description="Helical" evidence="1">
    <location>
        <begin position="48"/>
        <end position="71"/>
    </location>
</feature>
<reference evidence="2 3" key="1">
    <citation type="submission" date="2016-11" db="EMBL/GenBank/DDBJ databases">
        <authorList>
            <person name="Jaros S."/>
            <person name="Januszkiewicz K."/>
            <person name="Wedrychowicz H."/>
        </authorList>
    </citation>
    <scope>NUCLEOTIDE SEQUENCE [LARGE SCALE GENOMIC DNA]</scope>
    <source>
        <strain evidence="2 3">GAS138</strain>
    </source>
</reference>
<evidence type="ECO:0000313" key="3">
    <source>
        <dbReference type="Proteomes" id="UP000189796"/>
    </source>
</evidence>
<keyword evidence="1" id="KW-1133">Transmembrane helix</keyword>
<dbReference type="RefSeq" id="WP_079605684.1">
    <property type="nucleotide sequence ID" value="NZ_LT670817.1"/>
</dbReference>